<dbReference type="AlphaFoldDB" id="A0A098VVL2"/>
<protein>
    <recommendedName>
        <fullName evidence="3">UDP-N-acetylglucosamine diphosphorylase</fullName>
        <ecNumber evidence="3">2.7.7.23</ecNumber>
    </recommendedName>
</protein>
<dbReference type="EC" id="2.7.7.23" evidence="3"/>
<dbReference type="EMBL" id="JMKJ01000022">
    <property type="protein sequence ID" value="KGG52992.1"/>
    <property type="molecule type" value="Genomic_DNA"/>
</dbReference>
<evidence type="ECO:0000256" key="3">
    <source>
        <dbReference type="ARBA" id="ARBA00012457"/>
    </source>
</evidence>
<evidence type="ECO:0000256" key="1">
    <source>
        <dbReference type="ARBA" id="ARBA00005208"/>
    </source>
</evidence>
<dbReference type="VEuPathDB" id="MicrosporidiaDB:DI09_11p370"/>
<gene>
    <name evidence="7" type="ORF">DI09_11p370</name>
</gene>
<name>A0A098VVL2_9MICR</name>
<comment type="catalytic activity">
    <reaction evidence="6">
        <text>N-acetyl-alpha-D-glucosamine 1-phosphate + UTP + H(+) = UDP-N-acetyl-alpha-D-glucosamine + diphosphate</text>
        <dbReference type="Rhea" id="RHEA:13509"/>
        <dbReference type="ChEBI" id="CHEBI:15378"/>
        <dbReference type="ChEBI" id="CHEBI:33019"/>
        <dbReference type="ChEBI" id="CHEBI:46398"/>
        <dbReference type="ChEBI" id="CHEBI:57705"/>
        <dbReference type="ChEBI" id="CHEBI:57776"/>
        <dbReference type="EC" id="2.7.7.23"/>
    </reaction>
</comment>
<evidence type="ECO:0000313" key="7">
    <source>
        <dbReference type="EMBL" id="KGG52992.1"/>
    </source>
</evidence>
<dbReference type="PANTHER" id="PTHR11952">
    <property type="entry name" value="UDP- GLUCOSE PYROPHOSPHORYLASE"/>
    <property type="match status" value="1"/>
</dbReference>
<dbReference type="GO" id="GO:0003977">
    <property type="term" value="F:UDP-N-acetylglucosamine diphosphorylase activity"/>
    <property type="evidence" value="ECO:0007669"/>
    <property type="project" value="UniProtKB-EC"/>
</dbReference>
<evidence type="ECO:0000256" key="4">
    <source>
        <dbReference type="ARBA" id="ARBA00022679"/>
    </source>
</evidence>
<keyword evidence="8" id="KW-1185">Reference proteome</keyword>
<dbReference type="RefSeq" id="XP_013239419.1">
    <property type="nucleotide sequence ID" value="XM_013383965.1"/>
</dbReference>
<evidence type="ECO:0000256" key="2">
    <source>
        <dbReference type="ARBA" id="ARBA00010401"/>
    </source>
</evidence>
<comment type="pathway">
    <text evidence="1">Nucleotide-sugar biosynthesis; UDP-N-acetyl-alpha-D-glucosamine biosynthesis; UDP-N-acetyl-alpha-D-glucosamine from N-acetyl-alpha-D-glucosamine 1-phosphate: step 1/1.</text>
</comment>
<dbReference type="InterPro" id="IPR029044">
    <property type="entry name" value="Nucleotide-diphossugar_trans"/>
</dbReference>
<dbReference type="HOGENOM" id="CLU_025603_1_1_1"/>
<dbReference type="GO" id="GO:0006048">
    <property type="term" value="P:UDP-N-acetylglucosamine biosynthetic process"/>
    <property type="evidence" value="ECO:0007669"/>
    <property type="project" value="TreeGrafter"/>
</dbReference>
<comment type="similarity">
    <text evidence="2">Belongs to the UDPGP type 1 family.</text>
</comment>
<keyword evidence="4" id="KW-0808">Transferase</keyword>
<dbReference type="Gene3D" id="3.90.550.10">
    <property type="entry name" value="Spore Coat Polysaccharide Biosynthesis Protein SpsA, Chain A"/>
    <property type="match status" value="2"/>
</dbReference>
<sequence length="455" mass="50512">MTKPYVTNCLTPVKNDQKTNLEKMKQVKTNVSTLAKSNPSDHIELARELLADALRREASMSSQKIVEPFPEELVTDSLKWSESERQRHFENGLSLIAQGKVAVVTLAGGQGTRLGSSHPKGCFDIGLKSNKNLFDLQAGRIQRLEELARKTFQCKSQNADTPLIKWAVMTSPATHQETEIIVSPDGNGGVFQALKHSKILEAWRDAGILHVHVYCVDNVLTRVADPYFISVCAQANTPCGIKVVEKINPSERVGVLALGARESPPTSSALNLGIQMVEYSELSPKLASLTKERGSSLVYRFANIASHYFSLDFLEMAATRLDNSSKATQATILPAHIARKHIRVYPDATVSGLKLERFIFDILHLLPSPKDLAVMLVSRKEEFSPLKNASVPGKKEEGTPESCRDALYEQFQRLFDKANLSPVVSNEVVEIEPYKWYFGEPISDLDVLRDILAKK</sequence>
<evidence type="ECO:0000313" key="8">
    <source>
        <dbReference type="Proteomes" id="UP000029725"/>
    </source>
</evidence>
<proteinExistence type="inferred from homology"/>
<reference evidence="7 8" key="1">
    <citation type="submission" date="2014-04" db="EMBL/GenBank/DDBJ databases">
        <title>A new species of microsporidia sheds light on the evolution of extreme parasitism.</title>
        <authorList>
            <person name="Haag K.L."/>
            <person name="James T.Y."/>
            <person name="Larsson R."/>
            <person name="Schaer T.M."/>
            <person name="Refardt D."/>
            <person name="Pombert J.-F."/>
            <person name="Ebert D."/>
        </authorList>
    </citation>
    <scope>NUCLEOTIDE SEQUENCE [LARGE SCALE GENOMIC DNA]</scope>
    <source>
        <strain evidence="7 8">UGP3</strain>
        <tissue evidence="7">Spores</tissue>
    </source>
</reference>
<dbReference type="InterPro" id="IPR039741">
    <property type="entry name" value="UDP-sugar_pyrophosphorylase"/>
</dbReference>
<organism evidence="7 8">
    <name type="scientific">Mitosporidium daphniae</name>
    <dbReference type="NCBI Taxonomy" id="1485682"/>
    <lineage>
        <taxon>Eukaryota</taxon>
        <taxon>Fungi</taxon>
        <taxon>Fungi incertae sedis</taxon>
        <taxon>Microsporidia</taxon>
        <taxon>Mitosporidium</taxon>
    </lineage>
</organism>
<evidence type="ECO:0000256" key="5">
    <source>
        <dbReference type="ARBA" id="ARBA00022695"/>
    </source>
</evidence>
<dbReference type="PANTHER" id="PTHR11952:SF2">
    <property type="entry name" value="LD24639P"/>
    <property type="match status" value="1"/>
</dbReference>
<comment type="caution">
    <text evidence="7">The sequence shown here is derived from an EMBL/GenBank/DDBJ whole genome shotgun (WGS) entry which is preliminary data.</text>
</comment>
<dbReference type="SUPFAM" id="SSF53448">
    <property type="entry name" value="Nucleotide-diphospho-sugar transferases"/>
    <property type="match status" value="1"/>
</dbReference>
<accession>A0A098VVL2</accession>
<keyword evidence="5" id="KW-0548">Nucleotidyltransferase</keyword>
<dbReference type="OrthoDB" id="532420at2759"/>
<dbReference type="GeneID" id="25258147"/>
<dbReference type="InterPro" id="IPR002618">
    <property type="entry name" value="UDPGP_fam"/>
</dbReference>
<evidence type="ECO:0000256" key="6">
    <source>
        <dbReference type="ARBA" id="ARBA00048493"/>
    </source>
</evidence>
<dbReference type="Pfam" id="PF01704">
    <property type="entry name" value="UDPGP"/>
    <property type="match status" value="2"/>
</dbReference>
<dbReference type="Proteomes" id="UP000029725">
    <property type="component" value="Unassembled WGS sequence"/>
</dbReference>